<evidence type="ECO:0000313" key="2">
    <source>
        <dbReference type="EMBL" id="EON33928.1"/>
    </source>
</evidence>
<dbReference type="PATRIC" id="fig|1316928.3.peg.1236"/>
<reference evidence="2 3" key="1">
    <citation type="journal article" date="2013" name="Genome Announc.">
        <title>Draft Genome Sequence of a Benzothiophene-Desulfurizing Bacterium, Gordona terrae Strain C-6.</title>
        <authorList>
            <person name="Wang W."/>
            <person name="Ma T."/>
            <person name="Ren Y."/>
            <person name="Li G."/>
        </authorList>
    </citation>
    <scope>NUCLEOTIDE SEQUENCE [LARGE SCALE GENOMIC DNA]</scope>
    <source>
        <strain evidence="2 3">C-6</strain>
    </source>
</reference>
<evidence type="ECO:0000256" key="1">
    <source>
        <dbReference type="SAM" id="MobiDB-lite"/>
    </source>
</evidence>
<organism evidence="2 3">
    <name type="scientific">Gordonia terrae C-6</name>
    <dbReference type="NCBI Taxonomy" id="1316928"/>
    <lineage>
        <taxon>Bacteria</taxon>
        <taxon>Bacillati</taxon>
        <taxon>Actinomycetota</taxon>
        <taxon>Actinomycetes</taxon>
        <taxon>Mycobacteriales</taxon>
        <taxon>Gordoniaceae</taxon>
        <taxon>Gordonia</taxon>
    </lineage>
</organism>
<dbReference type="Proteomes" id="UP000013569">
    <property type="component" value="Unassembled WGS sequence"/>
</dbReference>
<sequence>MSKADDSDTIDDHAGDGGGPVAKISARVRVTLDDGSVREGEIVDDFADLAPDDTAVEARIDNDHVARLRRWAISTDDHDIVFADDDAVEVIPA</sequence>
<dbReference type="OrthoDB" id="4381844at2"/>
<comment type="caution">
    <text evidence="2">The sequence shown here is derived from an EMBL/GenBank/DDBJ whole genome shotgun (WGS) entry which is preliminary data.</text>
</comment>
<proteinExistence type="predicted"/>
<evidence type="ECO:0000313" key="3">
    <source>
        <dbReference type="Proteomes" id="UP000013569"/>
    </source>
</evidence>
<feature type="region of interest" description="Disordered" evidence="1">
    <location>
        <begin position="1"/>
        <end position="21"/>
    </location>
</feature>
<dbReference type="EMBL" id="AQPW01000004">
    <property type="protein sequence ID" value="EON33928.1"/>
    <property type="molecule type" value="Genomic_DNA"/>
</dbReference>
<dbReference type="AlphaFoldDB" id="R7YD54"/>
<accession>R7YD54</accession>
<protein>
    <submittedName>
        <fullName evidence="2">Uncharacterized protein</fullName>
    </submittedName>
</protein>
<gene>
    <name evidence="2" type="ORF">GTC6_06157</name>
</gene>
<dbReference type="RefSeq" id="WP_010841689.1">
    <property type="nucleotide sequence ID" value="NZ_AQPW01000004.1"/>
</dbReference>
<name>R7YD54_9ACTN</name>
<feature type="compositionally biased region" description="Basic and acidic residues" evidence="1">
    <location>
        <begin position="1"/>
        <end position="15"/>
    </location>
</feature>